<evidence type="ECO:0000256" key="4">
    <source>
        <dbReference type="ARBA" id="ARBA00022679"/>
    </source>
</evidence>
<feature type="transmembrane region" description="Helical" evidence="12">
    <location>
        <begin position="68"/>
        <end position="85"/>
    </location>
</feature>
<dbReference type="GO" id="GO:0046872">
    <property type="term" value="F:metal ion binding"/>
    <property type="evidence" value="ECO:0007669"/>
    <property type="project" value="UniProtKB-KW"/>
</dbReference>
<evidence type="ECO:0000256" key="10">
    <source>
        <dbReference type="ARBA" id="ARBA00023306"/>
    </source>
</evidence>
<feature type="transmembrane region" description="Helical" evidence="12">
    <location>
        <begin position="281"/>
        <end position="304"/>
    </location>
</feature>
<feature type="binding site" evidence="14">
    <location>
        <position position="185"/>
    </location>
    <ligand>
        <name>Mg(2+)</name>
        <dbReference type="ChEBI" id="CHEBI:18420"/>
    </ligand>
</feature>
<dbReference type="PANTHER" id="PTHR22926">
    <property type="entry name" value="PHOSPHO-N-ACETYLMURAMOYL-PENTAPEPTIDE-TRANSFERASE"/>
    <property type="match status" value="1"/>
</dbReference>
<evidence type="ECO:0000256" key="7">
    <source>
        <dbReference type="ARBA" id="ARBA00022984"/>
    </source>
</evidence>
<dbReference type="PROSITE" id="PS01348">
    <property type="entry name" value="MRAY_2"/>
    <property type="match status" value="1"/>
</dbReference>
<gene>
    <name evidence="12" type="primary">mraY</name>
    <name evidence="15" type="ORF">AA20_00170</name>
</gene>
<dbReference type="Pfam" id="PF10555">
    <property type="entry name" value="MraY_sig1"/>
    <property type="match status" value="1"/>
</dbReference>
<dbReference type="SMR" id="A0A0G9KAH4"/>
<keyword evidence="12 14" id="KW-0460">Magnesium</keyword>
<evidence type="ECO:0000256" key="6">
    <source>
        <dbReference type="ARBA" id="ARBA00022960"/>
    </source>
</evidence>
<feature type="transmembrane region" description="Helical" evidence="12">
    <location>
        <begin position="199"/>
        <end position="222"/>
    </location>
</feature>
<dbReference type="PATRIC" id="fig|1447256.3.peg.32"/>
<comment type="pathway">
    <text evidence="12">Cell wall biogenesis; peptidoglycan biosynthesis.</text>
</comment>
<comment type="catalytic activity">
    <reaction evidence="12">
        <text>UDP-N-acetyl-alpha-D-muramoyl-L-alanyl-gamma-D-glutamyl-meso-2,6-diaminopimeloyl-D-alanyl-D-alanine + di-trans,octa-cis-undecaprenyl phosphate = di-trans,octa-cis-undecaprenyl diphospho-N-acetyl-alpha-D-muramoyl-L-alanyl-D-glutamyl-meso-2,6-diaminopimeloyl-D-alanyl-D-alanine + UMP</text>
        <dbReference type="Rhea" id="RHEA:28386"/>
        <dbReference type="ChEBI" id="CHEBI:57865"/>
        <dbReference type="ChEBI" id="CHEBI:60392"/>
        <dbReference type="ChEBI" id="CHEBI:61386"/>
        <dbReference type="ChEBI" id="CHEBI:61387"/>
        <dbReference type="EC" id="2.7.8.13"/>
    </reaction>
</comment>
<dbReference type="GO" id="GO:0009252">
    <property type="term" value="P:peptidoglycan biosynthetic process"/>
    <property type="evidence" value="ECO:0007669"/>
    <property type="project" value="UniProtKB-UniRule"/>
</dbReference>
<keyword evidence="11 12" id="KW-0961">Cell wall biogenesis/degradation</keyword>
<comment type="subcellular location">
    <subcellularLocation>
        <location evidence="12">Cell membrane</location>
        <topology evidence="12">Multi-pass membrane protein</topology>
    </subcellularLocation>
    <subcellularLocation>
        <location evidence="1">Membrane</location>
        <topology evidence="1">Multi-pass membrane protein</topology>
    </subcellularLocation>
</comment>
<dbReference type="InterPro" id="IPR003524">
    <property type="entry name" value="PNAcMuramoyl-5peptid_Trfase"/>
</dbReference>
<feature type="transmembrane region" description="Helical" evidence="12">
    <location>
        <begin position="331"/>
        <end position="350"/>
    </location>
</feature>
<feature type="transmembrane region" description="Helical" evidence="12">
    <location>
        <begin position="167"/>
        <end position="187"/>
    </location>
</feature>
<comment type="caution">
    <text evidence="15">The sequence shown here is derived from an EMBL/GenBank/DDBJ whole genome shotgun (WGS) entry which is preliminary data.</text>
</comment>
<dbReference type="HAMAP" id="MF_00038">
    <property type="entry name" value="MraY"/>
    <property type="match status" value="1"/>
</dbReference>
<evidence type="ECO:0000256" key="5">
    <source>
        <dbReference type="ARBA" id="ARBA00022692"/>
    </source>
</evidence>
<feature type="transmembrane region" description="Helical" evidence="12">
    <location>
        <begin position="91"/>
        <end position="109"/>
    </location>
</feature>
<keyword evidence="6 12" id="KW-0133">Cell shape</keyword>
<name>A0A0G9KAH4_9BACT</name>
<keyword evidence="4 12" id="KW-0808">Transferase</keyword>
<evidence type="ECO:0000313" key="16">
    <source>
        <dbReference type="Proteomes" id="UP000035514"/>
    </source>
</evidence>
<dbReference type="Proteomes" id="UP000035514">
    <property type="component" value="Unassembled WGS sequence"/>
</dbReference>
<evidence type="ECO:0000256" key="9">
    <source>
        <dbReference type="ARBA" id="ARBA00023136"/>
    </source>
</evidence>
<dbReference type="UniPathway" id="UPA00219"/>
<evidence type="ECO:0000313" key="15">
    <source>
        <dbReference type="EMBL" id="KLE02740.1"/>
    </source>
</evidence>
<feature type="binding site" evidence="14">
    <location>
        <position position="260"/>
    </location>
    <ligand>
        <name>Mg(2+)</name>
        <dbReference type="ChEBI" id="CHEBI:18420"/>
    </ligand>
</feature>
<dbReference type="RefSeq" id="WP_004511264.1">
    <property type="nucleotide sequence ID" value="NZ_JAIQ01000010.1"/>
</dbReference>
<keyword evidence="12" id="KW-1003">Cell membrane</keyword>
<comment type="function">
    <text evidence="12">Catalyzes the initial step of the lipid cycle reactions in the biosynthesis of the cell wall peptidoglycan: transfers peptidoglycan precursor phospho-MurNAc-pentapeptide from UDP-MurNAc-pentapeptide onto the lipid carrier undecaprenyl phosphate, yielding undecaprenyl-pyrophosphoryl-MurNAc-pentapeptide, known as lipid I.</text>
</comment>
<dbReference type="PANTHER" id="PTHR22926:SF5">
    <property type="entry name" value="PHOSPHO-N-ACETYLMURAMOYL-PENTAPEPTIDE-TRANSFERASE HOMOLOG"/>
    <property type="match status" value="1"/>
</dbReference>
<evidence type="ECO:0000256" key="3">
    <source>
        <dbReference type="ARBA" id="ARBA00022618"/>
    </source>
</evidence>
<evidence type="ECO:0000256" key="8">
    <source>
        <dbReference type="ARBA" id="ARBA00022989"/>
    </source>
</evidence>
<feature type="transmembrane region" description="Helical" evidence="12">
    <location>
        <begin position="130"/>
        <end position="147"/>
    </location>
</feature>
<dbReference type="EC" id="2.7.8.13" evidence="12 13"/>
<sequence>MFYWLYRHLEINILQYISVRAGISFFIAFVLTMYLMPKFIRWARAKKASQPIYELAPENHKIKAGTPTMGGVVFIFSTIIATVLTAKLNNFYIVGGILTLALFSLIGIQDDYSKISKEKNSAGLTPRMKLIFQFLCAASIAGILFLYGHSTELFTPFYKFPLFEMGVFGIVFWMFVIVGSSNAVNLTDGLDGLATVPSILAFSTLSILVYVVGHAVFANYLLFPNIQIAGELAIMGSAICGALIAFLWFNSHPAEVFMGDSGSLPLGAFMGYLAIVAKSEILLLAIGFIFVWETVSVILQVGSYKLRQKRVFLMAPIHHHFEQKGWKENKIIVRFWIIAFMSNLIALLSLKIR</sequence>
<evidence type="ECO:0000256" key="12">
    <source>
        <dbReference type="HAMAP-Rule" id="MF_00038"/>
    </source>
</evidence>
<dbReference type="NCBIfam" id="TIGR00445">
    <property type="entry name" value="mraY"/>
    <property type="match status" value="1"/>
</dbReference>
<dbReference type="PROSITE" id="PS01347">
    <property type="entry name" value="MRAY_1"/>
    <property type="match status" value="1"/>
</dbReference>
<evidence type="ECO:0000256" key="13">
    <source>
        <dbReference type="NCBIfam" id="TIGR00445"/>
    </source>
</evidence>
<feature type="transmembrane region" description="Helical" evidence="12">
    <location>
        <begin position="13"/>
        <end position="36"/>
    </location>
</feature>
<evidence type="ECO:0000256" key="2">
    <source>
        <dbReference type="ARBA" id="ARBA00005583"/>
    </source>
</evidence>
<dbReference type="GeneID" id="24304112"/>
<comment type="cofactor">
    <cofactor evidence="12 14">
        <name>Mg(2+)</name>
        <dbReference type="ChEBI" id="CHEBI:18420"/>
    </cofactor>
</comment>
<evidence type="ECO:0000256" key="1">
    <source>
        <dbReference type="ARBA" id="ARBA00004141"/>
    </source>
</evidence>
<keyword evidence="5 12" id="KW-0812">Transmembrane</keyword>
<dbReference type="EMBL" id="JAIQ01000010">
    <property type="protein sequence ID" value="KLE02740.1"/>
    <property type="molecule type" value="Genomic_DNA"/>
</dbReference>
<dbReference type="GO" id="GO:0051301">
    <property type="term" value="P:cell division"/>
    <property type="evidence" value="ECO:0007669"/>
    <property type="project" value="UniProtKB-KW"/>
</dbReference>
<protein>
    <recommendedName>
        <fullName evidence="12 13">Phospho-N-acetylmuramoyl-pentapeptide-transferase</fullName>
        <ecNumber evidence="12 13">2.7.8.13</ecNumber>
    </recommendedName>
    <alternativeName>
        <fullName evidence="12">UDP-MurNAc-pentapeptide phosphotransferase</fullName>
    </alternativeName>
</protein>
<dbReference type="GO" id="GO:0051992">
    <property type="term" value="F:UDP-N-acetylmuramoyl-L-alanyl-D-glutamyl-meso-2,6-diaminopimelyl-D-alanyl-D-alanine:undecaprenyl-phosphate transferase activity"/>
    <property type="evidence" value="ECO:0007669"/>
    <property type="project" value="RHEA"/>
</dbReference>
<keyword evidence="9 12" id="KW-0472">Membrane</keyword>
<dbReference type="GO" id="GO:0008360">
    <property type="term" value="P:regulation of cell shape"/>
    <property type="evidence" value="ECO:0007669"/>
    <property type="project" value="UniProtKB-KW"/>
</dbReference>
<evidence type="ECO:0000256" key="14">
    <source>
        <dbReference type="PIRSR" id="PIRSR600715-1"/>
    </source>
</evidence>
<accession>A0A0G9KAH4</accession>
<comment type="similarity">
    <text evidence="2 12">Belongs to the glycosyltransferase 4 family. MraY subfamily.</text>
</comment>
<dbReference type="AlphaFoldDB" id="A0A0G9KAH4"/>
<dbReference type="CDD" id="cd06852">
    <property type="entry name" value="GT_MraY"/>
    <property type="match status" value="1"/>
</dbReference>
<keyword evidence="8 12" id="KW-1133">Transmembrane helix</keyword>
<keyword evidence="12 14" id="KW-0479">Metal-binding</keyword>
<keyword evidence="10 12" id="KW-0131">Cell cycle</keyword>
<dbReference type="GO" id="GO:0071555">
    <property type="term" value="P:cell wall organization"/>
    <property type="evidence" value="ECO:0007669"/>
    <property type="project" value="UniProtKB-KW"/>
</dbReference>
<feature type="transmembrane region" description="Helical" evidence="12">
    <location>
        <begin position="256"/>
        <end position="275"/>
    </location>
</feature>
<reference evidence="15 16" key="1">
    <citation type="submission" date="2014-01" db="EMBL/GenBank/DDBJ databases">
        <title>Development of a Comparative Genomic Fingerprinting Assay for High Resolution Genotyping of Arcobacter butzleri.</title>
        <authorList>
            <person name="Webb A.L."/>
            <person name="Inglis G.D."/>
            <person name="Kruczkiewicz P."/>
            <person name="Selinger L.B."/>
            <person name="Taboada E.N."/>
        </authorList>
    </citation>
    <scope>NUCLEOTIDE SEQUENCE [LARGE SCALE GENOMIC DNA]</scope>
    <source>
        <strain evidence="15 16">L348</strain>
    </source>
</reference>
<dbReference type="InterPro" id="IPR000715">
    <property type="entry name" value="Glycosyl_transferase_4"/>
</dbReference>
<dbReference type="GO" id="GO:0008963">
    <property type="term" value="F:phospho-N-acetylmuramoyl-pentapeptide-transferase activity"/>
    <property type="evidence" value="ECO:0007669"/>
    <property type="project" value="UniProtKB-UniRule"/>
</dbReference>
<proteinExistence type="inferred from homology"/>
<evidence type="ECO:0000256" key="11">
    <source>
        <dbReference type="ARBA" id="ARBA00023316"/>
    </source>
</evidence>
<dbReference type="InterPro" id="IPR018480">
    <property type="entry name" value="PNAcMuramoyl-5peptid_Trfase_CS"/>
</dbReference>
<dbReference type="GO" id="GO:0005886">
    <property type="term" value="C:plasma membrane"/>
    <property type="evidence" value="ECO:0007669"/>
    <property type="project" value="UniProtKB-SubCell"/>
</dbReference>
<keyword evidence="7 12" id="KW-0573">Peptidoglycan synthesis</keyword>
<organism evidence="15 16">
    <name type="scientific">Aliarcobacter butzleri L348</name>
    <dbReference type="NCBI Taxonomy" id="1447256"/>
    <lineage>
        <taxon>Bacteria</taxon>
        <taxon>Pseudomonadati</taxon>
        <taxon>Campylobacterota</taxon>
        <taxon>Epsilonproteobacteria</taxon>
        <taxon>Campylobacterales</taxon>
        <taxon>Arcobacteraceae</taxon>
        <taxon>Aliarcobacter</taxon>
    </lineage>
</organism>
<feature type="transmembrane region" description="Helical" evidence="12">
    <location>
        <begin position="228"/>
        <end position="249"/>
    </location>
</feature>
<keyword evidence="3 12" id="KW-0132">Cell division</keyword>
<dbReference type="Pfam" id="PF00953">
    <property type="entry name" value="Glycos_transf_4"/>
    <property type="match status" value="1"/>
</dbReference>